<evidence type="ECO:0000256" key="2">
    <source>
        <dbReference type="ARBA" id="ARBA00022737"/>
    </source>
</evidence>
<dbReference type="InterPro" id="IPR019775">
    <property type="entry name" value="WD40_repeat_CS"/>
</dbReference>
<feature type="repeat" description="WD" evidence="3">
    <location>
        <begin position="292"/>
        <end position="332"/>
    </location>
</feature>
<comment type="caution">
    <text evidence="6">The sequence shown here is derived from an EMBL/GenBank/DDBJ whole genome shotgun (WGS) entry which is preliminary data.</text>
</comment>
<organism evidence="6 7">
    <name type="scientific">Hesseltinella vesiculosa</name>
    <dbReference type="NCBI Taxonomy" id="101127"/>
    <lineage>
        <taxon>Eukaryota</taxon>
        <taxon>Fungi</taxon>
        <taxon>Fungi incertae sedis</taxon>
        <taxon>Mucoromycota</taxon>
        <taxon>Mucoromycotina</taxon>
        <taxon>Mucoromycetes</taxon>
        <taxon>Mucorales</taxon>
        <taxon>Cunninghamellaceae</taxon>
        <taxon>Hesseltinella</taxon>
    </lineage>
</organism>
<dbReference type="CDD" id="cd00200">
    <property type="entry name" value="WD40"/>
    <property type="match status" value="1"/>
</dbReference>
<dbReference type="PANTHER" id="PTHR22847">
    <property type="entry name" value="WD40 REPEAT PROTEIN"/>
    <property type="match status" value="1"/>
</dbReference>
<dbReference type="SMART" id="SM00256">
    <property type="entry name" value="FBOX"/>
    <property type="match status" value="1"/>
</dbReference>
<dbReference type="InterPro" id="IPR036047">
    <property type="entry name" value="F-box-like_dom_sf"/>
</dbReference>
<feature type="compositionally biased region" description="Polar residues" evidence="4">
    <location>
        <begin position="30"/>
        <end position="39"/>
    </location>
</feature>
<dbReference type="InterPro" id="IPR020472">
    <property type="entry name" value="WD40_PAC1"/>
</dbReference>
<evidence type="ECO:0000256" key="3">
    <source>
        <dbReference type="PROSITE-ProRule" id="PRU00221"/>
    </source>
</evidence>
<dbReference type="AlphaFoldDB" id="A0A1X2G6A7"/>
<dbReference type="EMBL" id="MCGT01000039">
    <property type="protein sequence ID" value="ORX46133.1"/>
    <property type="molecule type" value="Genomic_DNA"/>
</dbReference>
<dbReference type="SUPFAM" id="SSF81383">
    <property type="entry name" value="F-box domain"/>
    <property type="match status" value="1"/>
</dbReference>
<feature type="repeat" description="WD" evidence="3">
    <location>
        <begin position="453"/>
        <end position="492"/>
    </location>
</feature>
<dbReference type="GO" id="GO:1990234">
    <property type="term" value="C:transferase complex"/>
    <property type="evidence" value="ECO:0007669"/>
    <property type="project" value="UniProtKB-ARBA"/>
</dbReference>
<dbReference type="Gene3D" id="2.130.10.10">
    <property type="entry name" value="YVTN repeat-like/Quinoprotein amine dehydrogenase"/>
    <property type="match status" value="1"/>
</dbReference>
<dbReference type="Proteomes" id="UP000242146">
    <property type="component" value="Unassembled WGS sequence"/>
</dbReference>
<dbReference type="GO" id="GO:0005634">
    <property type="term" value="C:nucleus"/>
    <property type="evidence" value="ECO:0007669"/>
    <property type="project" value="TreeGrafter"/>
</dbReference>
<dbReference type="PANTHER" id="PTHR22847:SF732">
    <property type="entry name" value="F-BOX DOMAIN-CONTAINING PROTEIN"/>
    <property type="match status" value="1"/>
</dbReference>
<dbReference type="PRINTS" id="PR00320">
    <property type="entry name" value="GPROTEINBRPT"/>
</dbReference>
<dbReference type="InterPro" id="IPR001680">
    <property type="entry name" value="WD40_rpt"/>
</dbReference>
<evidence type="ECO:0000256" key="1">
    <source>
        <dbReference type="ARBA" id="ARBA00022574"/>
    </source>
</evidence>
<feature type="repeat" description="WD" evidence="3">
    <location>
        <begin position="373"/>
        <end position="412"/>
    </location>
</feature>
<dbReference type="STRING" id="101127.A0A1X2G6A7"/>
<dbReference type="Gene3D" id="1.20.1280.50">
    <property type="match status" value="1"/>
</dbReference>
<reference evidence="6 7" key="1">
    <citation type="submission" date="2016-07" db="EMBL/GenBank/DDBJ databases">
        <title>Pervasive Adenine N6-methylation of Active Genes in Fungi.</title>
        <authorList>
            <consortium name="DOE Joint Genome Institute"/>
            <person name="Mondo S.J."/>
            <person name="Dannebaum R.O."/>
            <person name="Kuo R.C."/>
            <person name="Labutti K."/>
            <person name="Haridas S."/>
            <person name="Kuo A."/>
            <person name="Salamov A."/>
            <person name="Ahrendt S.R."/>
            <person name="Lipzen A."/>
            <person name="Sullivan W."/>
            <person name="Andreopoulos W.B."/>
            <person name="Clum A."/>
            <person name="Lindquist E."/>
            <person name="Daum C."/>
            <person name="Ramamoorthy G.K."/>
            <person name="Gryganskyi A."/>
            <person name="Culley D."/>
            <person name="Magnuson J.K."/>
            <person name="James T.Y."/>
            <person name="O'Malley M.A."/>
            <person name="Stajich J.E."/>
            <person name="Spatafora J.W."/>
            <person name="Visel A."/>
            <person name="Grigoriev I.V."/>
        </authorList>
    </citation>
    <scope>NUCLEOTIDE SEQUENCE [LARGE SCALE GENOMIC DNA]</scope>
    <source>
        <strain evidence="6 7">NRRL 3301</strain>
    </source>
</reference>
<gene>
    <name evidence="6" type="ORF">DM01DRAFT_1294045</name>
</gene>
<dbReference type="Pfam" id="PF00400">
    <property type="entry name" value="WD40"/>
    <property type="match status" value="6"/>
</dbReference>
<protein>
    <submittedName>
        <fullName evidence="6">WD40 repeat-like protein</fullName>
    </submittedName>
</protein>
<feature type="domain" description="F-box" evidence="5">
    <location>
        <begin position="102"/>
        <end position="149"/>
    </location>
</feature>
<dbReference type="SMART" id="SM00320">
    <property type="entry name" value="WD40"/>
    <property type="match status" value="7"/>
</dbReference>
<dbReference type="PROSITE" id="PS00678">
    <property type="entry name" value="WD_REPEATS_1"/>
    <property type="match status" value="5"/>
</dbReference>
<evidence type="ECO:0000313" key="6">
    <source>
        <dbReference type="EMBL" id="ORX46133.1"/>
    </source>
</evidence>
<feature type="repeat" description="WD" evidence="3">
    <location>
        <begin position="413"/>
        <end position="444"/>
    </location>
</feature>
<keyword evidence="7" id="KW-1185">Reference proteome</keyword>
<evidence type="ECO:0000256" key="4">
    <source>
        <dbReference type="SAM" id="MobiDB-lite"/>
    </source>
</evidence>
<dbReference type="PROSITE" id="PS50181">
    <property type="entry name" value="FBOX"/>
    <property type="match status" value="1"/>
</dbReference>
<feature type="repeat" description="WD" evidence="3">
    <location>
        <begin position="245"/>
        <end position="291"/>
    </location>
</feature>
<dbReference type="SUPFAM" id="SSF50978">
    <property type="entry name" value="WD40 repeat-like"/>
    <property type="match status" value="1"/>
</dbReference>
<evidence type="ECO:0000259" key="5">
    <source>
        <dbReference type="PROSITE" id="PS50181"/>
    </source>
</evidence>
<dbReference type="InterPro" id="IPR015943">
    <property type="entry name" value="WD40/YVTN_repeat-like_dom_sf"/>
</dbReference>
<dbReference type="InterPro" id="IPR001810">
    <property type="entry name" value="F-box_dom"/>
</dbReference>
<dbReference type="Pfam" id="PF12937">
    <property type="entry name" value="F-box-like"/>
    <property type="match status" value="1"/>
</dbReference>
<dbReference type="PROSITE" id="PS50082">
    <property type="entry name" value="WD_REPEATS_2"/>
    <property type="match status" value="6"/>
</dbReference>
<sequence>MAASSSLTVCGPEDISPPATPPSFHFHGPSQRTPTTPRPFQQHIHPTLLDTNLQHDQIQKLKARFQQLDPQQKQMFLYELVNCCSSAQLTYLNSLISPRLKIDFLKELPIEISLHILSFIDDPKTLARAACVSTFWNSLLRDEATWKSLCMKHQYQRRNSSICGGELLAPPSQRESFSYRQYFKRKYNIAAAWAHGGKVTAVDDVFTGEVLVTSLQFDNKFIVVGCDNHRIEVFDTLSGAHIWTLEGHEGGVWALQFKGGDKFDPERVLVSGGCDRDVRVWDLNRGRLVHVLRGHTSTVRCLKMKDKRFAVTGSRDNTLRVWDIERGVLQHVLLGHQNSVRCLEVHGDLVVSGSYDATARVWNMRTGRCVHVLEGHIAQIYAIAFDGHKIVTGSLDYTIRVWSVESGQHLATLQGHTSLVGQLQLSGNTLVSGGSDGCLRVWDLLHYQCIHQISAHDNSVTCLQFDDRRMLSAGNDGRVKLWDIKLGRLIRSFSQPAKTVWKLHFNDTKAVVLKQRQRYITVDDRPGEKIEVVDTIMEVHDFDISDEEIMSVLPSSSGIVPMDTD</sequence>
<evidence type="ECO:0000313" key="7">
    <source>
        <dbReference type="Proteomes" id="UP000242146"/>
    </source>
</evidence>
<dbReference type="InterPro" id="IPR036322">
    <property type="entry name" value="WD40_repeat_dom_sf"/>
</dbReference>
<keyword evidence="1 3" id="KW-0853">WD repeat</keyword>
<keyword evidence="2" id="KW-0677">Repeat</keyword>
<feature type="repeat" description="WD" evidence="3">
    <location>
        <begin position="333"/>
        <end position="372"/>
    </location>
</feature>
<dbReference type="OrthoDB" id="190105at2759"/>
<feature type="region of interest" description="Disordered" evidence="4">
    <location>
        <begin position="1"/>
        <end position="42"/>
    </location>
</feature>
<accession>A0A1X2G6A7</accession>
<dbReference type="PROSITE" id="PS50294">
    <property type="entry name" value="WD_REPEATS_REGION"/>
    <property type="match status" value="6"/>
</dbReference>
<proteinExistence type="predicted"/>
<name>A0A1X2G6A7_9FUNG</name>